<dbReference type="GO" id="GO:0000776">
    <property type="term" value="C:kinetochore"/>
    <property type="evidence" value="ECO:0007669"/>
    <property type="project" value="InterPro"/>
</dbReference>
<accession>A0AAD5BFW4</accession>
<organism evidence="1 2">
    <name type="scientific">Candida theae</name>
    <dbReference type="NCBI Taxonomy" id="1198502"/>
    <lineage>
        <taxon>Eukaryota</taxon>
        <taxon>Fungi</taxon>
        <taxon>Dikarya</taxon>
        <taxon>Ascomycota</taxon>
        <taxon>Saccharomycotina</taxon>
        <taxon>Pichiomycetes</taxon>
        <taxon>Debaryomycetaceae</taxon>
        <taxon>Candida/Lodderomyces clade</taxon>
        <taxon>Candida</taxon>
    </lineage>
</organism>
<dbReference type="AlphaFoldDB" id="A0AAD5BFW4"/>
<proteinExistence type="predicted"/>
<sequence length="223" mass="25804">MSASALNIQNDYEKIFITRKELKTLYNNILKSLLVKLNLHLPTSNNDPIKNEVYSKVESCLLNTFQNLLSSLLVDGEDRSRDSIMELLSVDDNDNDVEPFDIELDNELRAILTEYDDVTVELSELKRVLQKSIVDNYQNSVARIDDEVTQVIQLIDDNVGRREKDPLAGEALESLNEVDIDRMNADYFKYLQTIDKLSERVPHLRKEIGEYSKSIDFLKEREM</sequence>
<dbReference type="GeneID" id="76150261"/>
<dbReference type="InterPro" id="IPR013950">
    <property type="entry name" value="Mis14/Nsl1"/>
</dbReference>
<gene>
    <name evidence="1" type="ORF">KGF57_002202</name>
</gene>
<dbReference type="EMBL" id="JAIHNG010000110">
    <property type="protein sequence ID" value="KAI5959106.1"/>
    <property type="molecule type" value="Genomic_DNA"/>
</dbReference>
<protein>
    <submittedName>
        <fullName evidence="1">Uncharacterized protein</fullName>
    </submittedName>
</protein>
<dbReference type="Proteomes" id="UP001204833">
    <property type="component" value="Unassembled WGS sequence"/>
</dbReference>
<reference evidence="1 2" key="1">
    <citation type="journal article" date="2022" name="DNA Res.">
        <title>Genome analysis of five recently described species of the CUG-Ser clade uncovers Candida theae as a new hybrid lineage with pathogenic potential in the Candida parapsilosis species complex.</title>
        <authorList>
            <person name="Mixao V."/>
            <person name="Del Olmo V."/>
            <person name="Hegedusova E."/>
            <person name="Saus E."/>
            <person name="Pryszcz L."/>
            <person name="Cillingova A."/>
            <person name="Nosek J."/>
            <person name="Gabaldon T."/>
        </authorList>
    </citation>
    <scope>NUCLEOTIDE SEQUENCE [LARGE SCALE GENOMIC DNA]</scope>
    <source>
        <strain evidence="1 2">CBS 12239</strain>
    </source>
</reference>
<dbReference type="RefSeq" id="XP_051609289.1">
    <property type="nucleotide sequence ID" value="XM_051751491.1"/>
</dbReference>
<comment type="caution">
    <text evidence="1">The sequence shown here is derived from an EMBL/GenBank/DDBJ whole genome shotgun (WGS) entry which is preliminary data.</text>
</comment>
<keyword evidence="2" id="KW-1185">Reference proteome</keyword>
<name>A0AAD5BFW4_9ASCO</name>
<dbReference type="Pfam" id="PF08641">
    <property type="entry name" value="Mis14"/>
    <property type="match status" value="1"/>
</dbReference>
<evidence type="ECO:0000313" key="2">
    <source>
        <dbReference type="Proteomes" id="UP001204833"/>
    </source>
</evidence>
<evidence type="ECO:0000313" key="1">
    <source>
        <dbReference type="EMBL" id="KAI5959106.1"/>
    </source>
</evidence>
<dbReference type="GO" id="GO:0000070">
    <property type="term" value="P:mitotic sister chromatid segregation"/>
    <property type="evidence" value="ECO:0007669"/>
    <property type="project" value="InterPro"/>
</dbReference>